<feature type="disulfide bond" evidence="5">
    <location>
        <begin position="112"/>
        <end position="129"/>
    </location>
</feature>
<feature type="domain" description="EGF-like" evidence="6">
    <location>
        <begin position="145"/>
        <end position="182"/>
    </location>
</feature>
<keyword evidence="8" id="KW-1185">Reference proteome</keyword>
<evidence type="ECO:0000256" key="2">
    <source>
        <dbReference type="ARBA" id="ARBA00022729"/>
    </source>
</evidence>
<evidence type="ECO:0000256" key="1">
    <source>
        <dbReference type="ARBA" id="ARBA00022536"/>
    </source>
</evidence>
<dbReference type="FunFam" id="2.10.25.10:FF:000291">
    <property type="entry name" value="Transmembrane matrix receptor MUP-4"/>
    <property type="match status" value="1"/>
</dbReference>
<keyword evidence="1 5" id="KW-0245">EGF-like domain</keyword>
<evidence type="ECO:0000256" key="4">
    <source>
        <dbReference type="ARBA" id="ARBA00023157"/>
    </source>
</evidence>
<name>A0A3P6QIB0_9BILA</name>
<keyword evidence="4 5" id="KW-1015">Disulfide bond</keyword>
<evidence type="ECO:0000256" key="3">
    <source>
        <dbReference type="ARBA" id="ARBA00022737"/>
    </source>
</evidence>
<dbReference type="SMART" id="SM00181">
    <property type="entry name" value="EGF"/>
    <property type="match status" value="3"/>
</dbReference>
<dbReference type="AlphaFoldDB" id="A0A3P6QIB0"/>
<proteinExistence type="predicted"/>
<evidence type="ECO:0000256" key="5">
    <source>
        <dbReference type="PROSITE-ProRule" id="PRU00076"/>
    </source>
</evidence>
<dbReference type="InterPro" id="IPR049883">
    <property type="entry name" value="NOTCH1_EGF-like"/>
</dbReference>
<sequence>MYKKIRALAICRCRPGYADISSSFERLPGRHCIEAVNECLDSALNDCSENAICEDAKEGYICTCRQGFVDASPNITHYPGRVCRKPKQEKQSDTIVGAQSNLDSCDPKKPKCGSNEVCSDRKARGQFICECAENAFRFKDGTCRFYAACVGENDCDKNAVCANAFDTYKCQCRPGYIDISPDPERKPGRVCKECWFLPKNFTNFLKLIRSQTSVFEAFFNFKKNPSKIFRNFTDLFKVNQLAGFKSSSTGF</sequence>
<dbReference type="InterPro" id="IPR050751">
    <property type="entry name" value="ECM_structural_protein"/>
</dbReference>
<dbReference type="PROSITE" id="PS50026">
    <property type="entry name" value="EGF_3"/>
    <property type="match status" value="3"/>
</dbReference>
<dbReference type="InterPro" id="IPR000742">
    <property type="entry name" value="EGF"/>
</dbReference>
<dbReference type="PANTHER" id="PTHR24034">
    <property type="entry name" value="EGF-LIKE DOMAIN-CONTAINING PROTEIN"/>
    <property type="match status" value="1"/>
</dbReference>
<evidence type="ECO:0000313" key="8">
    <source>
        <dbReference type="Proteomes" id="UP000271098"/>
    </source>
</evidence>
<dbReference type="GO" id="GO:0005509">
    <property type="term" value="F:calcium ion binding"/>
    <property type="evidence" value="ECO:0007669"/>
    <property type="project" value="InterPro"/>
</dbReference>
<comment type="caution">
    <text evidence="5">Lacks conserved residue(s) required for the propagation of feature annotation.</text>
</comment>
<dbReference type="Gene3D" id="2.10.25.10">
    <property type="entry name" value="Laminin"/>
    <property type="match status" value="2"/>
</dbReference>
<reference evidence="7 8" key="1">
    <citation type="submission" date="2018-11" db="EMBL/GenBank/DDBJ databases">
        <authorList>
            <consortium name="Pathogen Informatics"/>
        </authorList>
    </citation>
    <scope>NUCLEOTIDE SEQUENCE [LARGE SCALE GENOMIC DNA]</scope>
</reference>
<dbReference type="InterPro" id="IPR001881">
    <property type="entry name" value="EGF-like_Ca-bd_dom"/>
</dbReference>
<organism evidence="7 8">
    <name type="scientific">Gongylonema pulchrum</name>
    <dbReference type="NCBI Taxonomy" id="637853"/>
    <lineage>
        <taxon>Eukaryota</taxon>
        <taxon>Metazoa</taxon>
        <taxon>Ecdysozoa</taxon>
        <taxon>Nematoda</taxon>
        <taxon>Chromadorea</taxon>
        <taxon>Rhabditida</taxon>
        <taxon>Spirurina</taxon>
        <taxon>Spiruromorpha</taxon>
        <taxon>Spiruroidea</taxon>
        <taxon>Gongylonematidae</taxon>
        <taxon>Gongylonema</taxon>
    </lineage>
</organism>
<gene>
    <name evidence="7" type="ORF">GPUH_LOCUS4244</name>
</gene>
<dbReference type="PROSITE" id="PS00010">
    <property type="entry name" value="ASX_HYDROXYL"/>
    <property type="match status" value="2"/>
</dbReference>
<evidence type="ECO:0000259" key="6">
    <source>
        <dbReference type="PROSITE" id="PS50026"/>
    </source>
</evidence>
<dbReference type="SMART" id="SM00179">
    <property type="entry name" value="EGF_CA"/>
    <property type="match status" value="2"/>
</dbReference>
<protein>
    <recommendedName>
        <fullName evidence="6">EGF-like domain-containing protein</fullName>
    </recommendedName>
</protein>
<accession>A0A3P6QIB0</accession>
<dbReference type="EMBL" id="UYRT01007835">
    <property type="protein sequence ID" value="VDK43620.1"/>
    <property type="molecule type" value="Genomic_DNA"/>
</dbReference>
<feature type="domain" description="EGF-like" evidence="6">
    <location>
        <begin position="35"/>
        <end position="74"/>
    </location>
</feature>
<keyword evidence="2" id="KW-0732">Signal</keyword>
<dbReference type="OrthoDB" id="10060424at2759"/>
<dbReference type="Pfam" id="PF07645">
    <property type="entry name" value="EGF_CA"/>
    <property type="match status" value="2"/>
</dbReference>
<dbReference type="InterPro" id="IPR000152">
    <property type="entry name" value="EGF-type_Asp/Asn_hydroxyl_site"/>
</dbReference>
<dbReference type="SUPFAM" id="SSF57196">
    <property type="entry name" value="EGF/Laminin"/>
    <property type="match status" value="2"/>
</dbReference>
<evidence type="ECO:0000313" key="7">
    <source>
        <dbReference type="EMBL" id="VDK43620.1"/>
    </source>
</evidence>
<feature type="domain" description="EGF-like" evidence="6">
    <location>
        <begin position="101"/>
        <end position="144"/>
    </location>
</feature>
<dbReference type="PANTHER" id="PTHR24034:SF209">
    <property type="entry name" value="EGF-LIKE DOMAIN-CONTAINING PROTEIN"/>
    <property type="match status" value="1"/>
</dbReference>
<keyword evidence="3" id="KW-0677">Repeat</keyword>
<dbReference type="CDD" id="cd00053">
    <property type="entry name" value="EGF"/>
    <property type="match status" value="1"/>
</dbReference>
<dbReference type="Proteomes" id="UP000271098">
    <property type="component" value="Unassembled WGS sequence"/>
</dbReference>